<protein>
    <submittedName>
        <fullName evidence="16">Cell wall surface anchor family protein</fullName>
        <ecNumber evidence="16">3.2.1.97</ecNumber>
    </submittedName>
</protein>
<evidence type="ECO:0000256" key="5">
    <source>
        <dbReference type="SAM" id="MobiDB-lite"/>
    </source>
</evidence>
<evidence type="ECO:0000259" key="11">
    <source>
        <dbReference type="Pfam" id="PF17451"/>
    </source>
</evidence>
<dbReference type="Gene3D" id="3.20.20.80">
    <property type="entry name" value="Glycosidases"/>
    <property type="match status" value="1"/>
</dbReference>
<dbReference type="Pfam" id="PF17995">
    <property type="entry name" value="GH101_N"/>
    <property type="match status" value="2"/>
</dbReference>
<keyword evidence="1" id="KW-0134">Cell wall</keyword>
<dbReference type="InterPro" id="IPR040575">
    <property type="entry name" value="GH101_N"/>
</dbReference>
<feature type="domain" description="F5/8 type C" evidence="8">
    <location>
        <begin position="1700"/>
        <end position="1812"/>
    </location>
</feature>
<evidence type="ECO:0000259" key="10">
    <source>
        <dbReference type="Pfam" id="PF12905"/>
    </source>
</evidence>
<dbReference type="Pfam" id="PF12905">
    <property type="entry name" value="Glyco_hydro_101"/>
    <property type="match status" value="1"/>
</dbReference>
<dbReference type="Gene3D" id="2.70.98.10">
    <property type="match status" value="1"/>
</dbReference>
<keyword evidence="2" id="KW-0964">Secreted</keyword>
<keyword evidence="16" id="KW-0378">Hydrolase</keyword>
<feature type="domain" description="Gram-positive cocci surface proteins LPxTG" evidence="7">
    <location>
        <begin position="2024"/>
        <end position="2062"/>
    </location>
</feature>
<keyword evidence="6" id="KW-0472">Membrane</keyword>
<dbReference type="KEGG" id="saco:SAME_00232"/>
<dbReference type="InterPro" id="IPR025706">
    <property type="entry name" value="Endoa_GalNAc"/>
</dbReference>
<dbReference type="Gene3D" id="2.60.40.1180">
    <property type="entry name" value="Golgi alpha-mannosidase II"/>
    <property type="match status" value="1"/>
</dbReference>
<dbReference type="Pfam" id="PF21466">
    <property type="entry name" value="GH101_dom-5"/>
    <property type="match status" value="1"/>
</dbReference>
<dbReference type="EC" id="3.2.1.97" evidence="16"/>
<gene>
    <name evidence="16" type="ORF">SAMEA4504048_00232</name>
</gene>
<evidence type="ECO:0000259" key="7">
    <source>
        <dbReference type="Pfam" id="PF00746"/>
    </source>
</evidence>
<feature type="domain" description="Endo-alpha-N-acetylgalactosaminidase" evidence="10">
    <location>
        <begin position="792"/>
        <end position="1082"/>
    </location>
</feature>
<dbReference type="Proteomes" id="UP000215144">
    <property type="component" value="Chromosome 1"/>
</dbReference>
<dbReference type="Pfam" id="PF17974">
    <property type="entry name" value="GalBD_like"/>
    <property type="match status" value="1"/>
</dbReference>
<feature type="domain" description="Endo-alpha-N-acetylgalactosaminidase N-terminal" evidence="13">
    <location>
        <begin position="335"/>
        <end position="513"/>
    </location>
</feature>
<feature type="region of interest" description="Disordered" evidence="5">
    <location>
        <begin position="102"/>
        <end position="154"/>
    </location>
</feature>
<dbReference type="RefSeq" id="WP_095121521.1">
    <property type="nucleotide sequence ID" value="NZ_LT906454.1"/>
</dbReference>
<keyword evidence="4" id="KW-0572">Peptidoglycan-anchor</keyword>
<dbReference type="InterPro" id="IPR005877">
    <property type="entry name" value="YSIRK_signal_dom"/>
</dbReference>
<keyword evidence="3" id="KW-0732">Signal</keyword>
<dbReference type="Gene3D" id="2.60.120.260">
    <property type="entry name" value="Galactose-binding domain-like"/>
    <property type="match status" value="3"/>
</dbReference>
<keyword evidence="6" id="KW-1133">Transmembrane helix</keyword>
<evidence type="ECO:0000256" key="6">
    <source>
        <dbReference type="SAM" id="Phobius"/>
    </source>
</evidence>
<dbReference type="GO" id="GO:0033926">
    <property type="term" value="F:endo-alpha-N-acetylgalactosaminidase activity"/>
    <property type="evidence" value="ECO:0007669"/>
    <property type="project" value="UniProtKB-EC"/>
</dbReference>
<proteinExistence type="predicted"/>
<evidence type="ECO:0000313" key="16">
    <source>
        <dbReference type="EMBL" id="SNV33305.1"/>
    </source>
</evidence>
<feature type="domain" description="Endo-alpha-N-acetylgalactosaminidase" evidence="12">
    <location>
        <begin position="1412"/>
        <end position="1603"/>
    </location>
</feature>
<dbReference type="InterPro" id="IPR040633">
    <property type="entry name" value="Gal_mutarotas_3"/>
</dbReference>
<dbReference type="OrthoDB" id="1095434at2"/>
<reference evidence="16 17" key="1">
    <citation type="submission" date="2017-06" db="EMBL/GenBank/DDBJ databases">
        <authorList>
            <consortium name="Pathogen Informatics"/>
        </authorList>
    </citation>
    <scope>NUCLEOTIDE SEQUENCE [LARGE SCALE GENOMIC DNA]</scope>
    <source>
        <strain evidence="16 17">NCTC11291</strain>
    </source>
</reference>
<feature type="domain" description="Endo-alpha-N-acetylgalactosaminidase" evidence="15">
    <location>
        <begin position="1264"/>
        <end position="1411"/>
    </location>
</feature>
<dbReference type="Pfam" id="PF04650">
    <property type="entry name" value="YSIRK_signal"/>
    <property type="match status" value="1"/>
</dbReference>
<name>A0A239WFA9_STRAI</name>
<dbReference type="InterPro" id="IPR019931">
    <property type="entry name" value="LPXTG_anchor"/>
</dbReference>
<evidence type="ECO:0000259" key="8">
    <source>
        <dbReference type="Pfam" id="PF00754"/>
    </source>
</evidence>
<feature type="transmembrane region" description="Helical" evidence="6">
    <location>
        <begin position="2037"/>
        <end position="2058"/>
    </location>
</feature>
<feature type="domain" description="Glycosyl hydrolase 101 beta-sandwich" evidence="11">
    <location>
        <begin position="1089"/>
        <end position="1221"/>
    </location>
</feature>
<dbReference type="GO" id="GO:0030246">
    <property type="term" value="F:carbohydrate binding"/>
    <property type="evidence" value="ECO:0007669"/>
    <property type="project" value="InterPro"/>
</dbReference>
<dbReference type="Pfam" id="PF18080">
    <property type="entry name" value="Gal_mutarotas_3"/>
    <property type="match status" value="1"/>
</dbReference>
<keyword evidence="16" id="KW-0326">Glycosidase</keyword>
<evidence type="ECO:0000313" key="17">
    <source>
        <dbReference type="Proteomes" id="UP000215144"/>
    </source>
</evidence>
<evidence type="ECO:0000259" key="14">
    <source>
        <dbReference type="Pfam" id="PF18080"/>
    </source>
</evidence>
<dbReference type="InterPro" id="IPR049314">
    <property type="entry name" value="GH101_dom-5"/>
</dbReference>
<evidence type="ECO:0000259" key="9">
    <source>
        <dbReference type="Pfam" id="PF04650"/>
    </source>
</evidence>
<dbReference type="Pfam" id="PF00746">
    <property type="entry name" value="Gram_pos_anchor"/>
    <property type="match status" value="1"/>
</dbReference>
<dbReference type="Gene3D" id="2.60.120.870">
    <property type="match status" value="2"/>
</dbReference>
<organism evidence="16 17">
    <name type="scientific">Streptococcus acidominimus</name>
    <dbReference type="NCBI Taxonomy" id="1326"/>
    <lineage>
        <taxon>Bacteria</taxon>
        <taxon>Bacillati</taxon>
        <taxon>Bacillota</taxon>
        <taxon>Bacilli</taxon>
        <taxon>Lactobacillales</taxon>
        <taxon>Streptococcaceae</taxon>
        <taxon>Streptococcus</taxon>
    </lineage>
</organism>
<keyword evidence="6" id="KW-0812">Transmembrane</keyword>
<dbReference type="InterPro" id="IPR008979">
    <property type="entry name" value="Galactose-bd-like_sf"/>
</dbReference>
<feature type="domain" description="Galactose mutarotase-like fold" evidence="14">
    <location>
        <begin position="541"/>
        <end position="791"/>
    </location>
</feature>
<evidence type="ECO:0000256" key="1">
    <source>
        <dbReference type="ARBA" id="ARBA00022512"/>
    </source>
</evidence>
<evidence type="ECO:0000256" key="3">
    <source>
        <dbReference type="ARBA" id="ARBA00022729"/>
    </source>
</evidence>
<evidence type="ECO:0000256" key="4">
    <source>
        <dbReference type="ARBA" id="ARBA00023088"/>
    </source>
</evidence>
<dbReference type="Pfam" id="PF00754">
    <property type="entry name" value="F5_F8_type_C"/>
    <property type="match status" value="1"/>
</dbReference>
<evidence type="ECO:0000256" key="2">
    <source>
        <dbReference type="ARBA" id="ARBA00022525"/>
    </source>
</evidence>
<dbReference type="InterPro" id="IPR013780">
    <property type="entry name" value="Glyco_hydro_b"/>
</dbReference>
<evidence type="ECO:0000259" key="13">
    <source>
        <dbReference type="Pfam" id="PF17995"/>
    </source>
</evidence>
<dbReference type="NCBIfam" id="TIGR01168">
    <property type="entry name" value="YSIRK_signal"/>
    <property type="match status" value="1"/>
</dbReference>
<dbReference type="InterPro" id="IPR040502">
    <property type="entry name" value="GH101_dom-6"/>
</dbReference>
<dbReference type="InterPro" id="IPR035364">
    <property type="entry name" value="Beta_sandwich_GH101"/>
</dbReference>
<dbReference type="Pfam" id="PF17451">
    <property type="entry name" value="Glyco_hyd_101C"/>
    <property type="match status" value="1"/>
</dbReference>
<feature type="domain" description="YSIRK Gram-positive signal peptide" evidence="9">
    <location>
        <begin position="7"/>
        <end position="30"/>
    </location>
</feature>
<accession>A0A239WFA9</accession>
<dbReference type="CDD" id="cd14244">
    <property type="entry name" value="GH_101_like"/>
    <property type="match status" value="1"/>
</dbReference>
<sequence length="2063" mass="227681">MRRNFFEKKHFFSIRKLKLGVCSVVVGAAFLYGGHAALAEENNASVDASQEVYSSVVETPTTSSTALKPGIIETENSTLDQSQSDTGIAQEVLTNTDTVVQPAVDSSPEEETSLPETDQSLNTRENTGGVGSSEERVAEPSEPIQHWESTSVRPGQVEEKVIGETVYSALSSTTENDNGTNIAVFEKNNLAMVLDDDTIATLDFIEQSETGQGRFGVLLNYADVNNTLLVGYDKNGWFWEYKSPAGSTWYQGNRLAAPEKGSQNHLVIQYTQDGLLRASNNDRELFEAFQIPAAVRESLSGNGRIALKLGSFNSEVTKIDVKVGEHPLDTVPDEWYPTSTIAGEVAIKETGGIRYQRLNATEANDKSANVATFEKEGLVVSEDGTVSLTLDFVDRSQPGQGQFGVFMNYHNPDKSLFVGYDENGWYWQYNAESGSAYLENSVLNYPKQDTENQLIISLKVDGQLNATVNGENVFNTVNIPQTVLDELRASNRIALKVGNAGQPSMVDIKMDNQDNVPVETVDETVDTSIIVTEDDTQFETIFSDVLEVKVDKLFPRIRAYHYADEDIYGQLIESRTIKINDVELTPDVSYEKVDDATAVYHLVVKDETNLIDAAIDLQIKVIDNQVHFDVTKITNNNSIEHGGTVDDMRKLLGTIEIPGMQLVSVSSSQDGAKFSGSALSTNTTIVGDSHLDVTRTMADLNRRFMYGFVSTDKVAVGVWSNSQYSTNLSSYDRLKVTKYSANGDNFVGITSSPYLYERGYNGQVYDERTLELPSAKLVFTQDVNDDNVVDWQDGAIAYRDIMNNPMGWEYVPDLVAYRIAMNFGSQAQNPFLMTLDGIKKINLHTDGLGQSVLLKGYGSEGHDSGHLNYADIGKRIGGIEDFRTLLAASKAYGARLGIHVNASETYPESIYFTEDRLRKTDAGGYSYGWNWLDQGININAAYDLANGRFERFQDLRNAIGDDMDFVYVDVWGNGQSGDNGAWMTHVLSKELNDLGWRATFEWGYAGEYDSTFQHWAADLTYGGLTLKGINSNIARFIRNHQKDSWVGQYPSYGGSAVAPLLFGYDMKDFEGWQGRSDYAGYITNLYRTDVPTKFIQHFEVTNWIDGETVKMTTNGSTYDFTPEMEIRLKNASGNQLVITRKSNDPHSSDYSYRTMTLDGKVIYDNNKYLIPWNWTAVGDDLAPDQTKLYHFSETGGLSEWTLPDDWDTDTVYLYRLTDLGRVDETVLQVIDGKIAIEALANTPYVVYRESQAPQEVSWSEGMHIYDTGFNSGNLDAWKKEGPSDAARIIRSQGDNPMLAIGNNSETVTLTQGLTDLKPHTTYAAYVGIDNRSDARASITVNTGDSVVTNFTNKSIAANFVQANAHNTLRQNATVDDASYFQNMYVYFTTGDDVSNVTLSLARESGEDLSYFDDIRIFENASTMYAGGHDTADGVFFQDFEQVGQGIFPFVIGGVEYVQDNRTHLAEKHEPYTQRGWNGKKIDDVIDGKWSLKTNGLDGRNAILYQTIPQNFRFEAGKTYQVSFDYEAGTTNAFAFIIGEGLNQSAGSLTAYPLTNSWEDSDHAKHISFYVTGAASGDTWVGIYSTSTPRDSKGTSGNQSNFEGYGDFMLDNLRIEMVEPDANLIFEMAQSSLSSLDANLYTNESYQAYQDALRKMIDASPTTTTVEEARDIVDNLMAARMALEAKKTQVLVDDIESYEGSEQDSSQSILLAFDNDLSTLWHSEWTAFVMDQPVTVTLTNPVDITRFEYVPRASGNNGRLRSGTLAITDIDGNSHRFSFTDWANDAEAKYIDFGRTIAAKEIILVPTSSYGNNDTEIDKYASASELRFFVPITPNVEVDSQPYEAALMAALGRGVSAEAVNVIKDRYARYVAADVVTPNAIAELVDELSNLGAVDTPVTEEPIVEEPVVSQEELVTDKGEPAYSDPAPIFDLAADDDNDGFTNGQELAAGSDYQDPTSHPTLDAPEEELVTDKGEPAYADPAPALDLAAVLEQLSYDRPVPTKVVKSLTSPEAKLGQRKAVAKAENSYPAALPNTGDVSAVAFVVTGLAMSLLGFGLGIRKRED</sequence>
<feature type="region of interest" description="Disordered" evidence="5">
    <location>
        <begin position="1933"/>
        <end position="1963"/>
    </location>
</feature>
<dbReference type="NCBIfam" id="TIGR01167">
    <property type="entry name" value="LPXTG_anchor"/>
    <property type="match status" value="1"/>
</dbReference>
<dbReference type="EMBL" id="LT906454">
    <property type="protein sequence ID" value="SNV33305.1"/>
    <property type="molecule type" value="Genomic_DNA"/>
</dbReference>
<feature type="domain" description="Endo-alpha-N-acetylgalactosaminidase N-terminal" evidence="13">
    <location>
        <begin position="147"/>
        <end position="323"/>
    </location>
</feature>
<evidence type="ECO:0000259" key="12">
    <source>
        <dbReference type="Pfam" id="PF17974"/>
    </source>
</evidence>
<evidence type="ECO:0000259" key="15">
    <source>
        <dbReference type="Pfam" id="PF21466"/>
    </source>
</evidence>
<dbReference type="SUPFAM" id="SSF49785">
    <property type="entry name" value="Galactose-binding domain-like"/>
    <property type="match status" value="1"/>
</dbReference>
<dbReference type="InterPro" id="IPR014718">
    <property type="entry name" value="GH-type_carb-bd"/>
</dbReference>
<dbReference type="InterPro" id="IPR000421">
    <property type="entry name" value="FA58C"/>
</dbReference>